<protein>
    <submittedName>
        <fullName evidence="1">Uncharacterized protein</fullName>
    </submittedName>
</protein>
<dbReference type="EMBL" id="JANAVB010027397">
    <property type="protein sequence ID" value="KAJ6818198.1"/>
    <property type="molecule type" value="Genomic_DNA"/>
</dbReference>
<dbReference type="AlphaFoldDB" id="A0AAX6DQ22"/>
<dbReference type="EMBL" id="JANAVB010042618">
    <property type="protein sequence ID" value="KAJ6793932.1"/>
    <property type="molecule type" value="Genomic_DNA"/>
</dbReference>
<evidence type="ECO:0000313" key="5">
    <source>
        <dbReference type="Proteomes" id="UP001140949"/>
    </source>
</evidence>
<sequence>MIPSHPAGRVHSSGSEGKMNNEAIAAHLSFEAVKPTLQSFFLSQIMDLWCQWSKGSGGQSPLSTRFFY</sequence>
<evidence type="ECO:0000313" key="1">
    <source>
        <dbReference type="EMBL" id="KAJ6793932.1"/>
    </source>
</evidence>
<organism evidence="1 5">
    <name type="scientific">Iris pallida</name>
    <name type="common">Sweet iris</name>
    <dbReference type="NCBI Taxonomy" id="29817"/>
    <lineage>
        <taxon>Eukaryota</taxon>
        <taxon>Viridiplantae</taxon>
        <taxon>Streptophyta</taxon>
        <taxon>Embryophyta</taxon>
        <taxon>Tracheophyta</taxon>
        <taxon>Spermatophyta</taxon>
        <taxon>Magnoliopsida</taxon>
        <taxon>Liliopsida</taxon>
        <taxon>Asparagales</taxon>
        <taxon>Iridaceae</taxon>
        <taxon>Iridoideae</taxon>
        <taxon>Irideae</taxon>
        <taxon>Iris</taxon>
    </lineage>
</organism>
<reference evidence="1" key="1">
    <citation type="journal article" date="2023" name="GigaByte">
        <title>Genome assembly of the bearded iris, Iris pallida Lam.</title>
        <authorList>
            <person name="Bruccoleri R.E."/>
            <person name="Oakeley E.J."/>
            <person name="Faust A.M.E."/>
            <person name="Altorfer M."/>
            <person name="Dessus-Babus S."/>
            <person name="Burckhardt D."/>
            <person name="Oertli M."/>
            <person name="Naumann U."/>
            <person name="Petersen F."/>
            <person name="Wong J."/>
        </authorList>
    </citation>
    <scope>NUCLEOTIDE SEQUENCE</scope>
    <source>
        <strain evidence="1">GSM-AAB239-AS_SAM_17_03QT</strain>
    </source>
</reference>
<evidence type="ECO:0000313" key="2">
    <source>
        <dbReference type="EMBL" id="KAJ6799102.1"/>
    </source>
</evidence>
<dbReference type="EMBL" id="JANAVB010010400">
    <property type="protein sequence ID" value="KAJ6838895.1"/>
    <property type="molecule type" value="Genomic_DNA"/>
</dbReference>
<gene>
    <name evidence="2" type="ORF">M6B38_209465</name>
    <name evidence="1" type="ORF">M6B38_233100</name>
    <name evidence="4" type="ORF">M6B38_317570</name>
    <name evidence="3" type="ORF">M6B38_407645</name>
</gene>
<keyword evidence="5" id="KW-1185">Reference proteome</keyword>
<comment type="caution">
    <text evidence="1">The sequence shown here is derived from an EMBL/GenBank/DDBJ whole genome shotgun (WGS) entry which is preliminary data.</text>
</comment>
<dbReference type="EMBL" id="JANAVB010040015">
    <property type="protein sequence ID" value="KAJ6799102.1"/>
    <property type="molecule type" value="Genomic_DNA"/>
</dbReference>
<evidence type="ECO:0000313" key="4">
    <source>
        <dbReference type="EMBL" id="KAJ6838895.1"/>
    </source>
</evidence>
<reference evidence="1" key="2">
    <citation type="submission" date="2023-04" db="EMBL/GenBank/DDBJ databases">
        <authorList>
            <person name="Bruccoleri R.E."/>
            <person name="Oakeley E.J."/>
            <person name="Faust A.-M."/>
            <person name="Dessus-Babus S."/>
            <person name="Altorfer M."/>
            <person name="Burckhardt D."/>
            <person name="Oertli M."/>
            <person name="Naumann U."/>
            <person name="Petersen F."/>
            <person name="Wong J."/>
        </authorList>
    </citation>
    <scope>NUCLEOTIDE SEQUENCE</scope>
    <source>
        <strain evidence="1">GSM-AAB239-AS_SAM_17_03QT</strain>
        <tissue evidence="1">Leaf</tissue>
    </source>
</reference>
<proteinExistence type="predicted"/>
<accession>A0AAX6DQ22</accession>
<name>A0AAX6DQ22_IRIPA</name>
<dbReference type="Proteomes" id="UP001140949">
    <property type="component" value="Unassembled WGS sequence"/>
</dbReference>
<evidence type="ECO:0000313" key="3">
    <source>
        <dbReference type="EMBL" id="KAJ6818198.1"/>
    </source>
</evidence>